<protein>
    <submittedName>
        <fullName evidence="1">Uncharacterized protein</fullName>
    </submittedName>
</protein>
<organism evidence="1">
    <name type="scientific">viral metagenome</name>
    <dbReference type="NCBI Taxonomy" id="1070528"/>
    <lineage>
        <taxon>unclassified sequences</taxon>
        <taxon>metagenomes</taxon>
        <taxon>organismal metagenomes</taxon>
    </lineage>
</organism>
<proteinExistence type="predicted"/>
<dbReference type="AlphaFoldDB" id="A0A6C0JW76"/>
<accession>A0A6C0JW76</accession>
<name>A0A6C0JW76_9ZZZZ</name>
<reference evidence="1" key="1">
    <citation type="journal article" date="2020" name="Nature">
        <title>Giant virus diversity and host interactions through global metagenomics.</title>
        <authorList>
            <person name="Schulz F."/>
            <person name="Roux S."/>
            <person name="Paez-Espino D."/>
            <person name="Jungbluth S."/>
            <person name="Walsh D.A."/>
            <person name="Denef V.J."/>
            <person name="McMahon K.D."/>
            <person name="Konstantinidis K.T."/>
            <person name="Eloe-Fadrosh E.A."/>
            <person name="Kyrpides N.C."/>
            <person name="Woyke T."/>
        </authorList>
    </citation>
    <scope>NUCLEOTIDE SEQUENCE</scope>
    <source>
        <strain evidence="1">GVMAG-S-1101164-67</strain>
    </source>
</reference>
<evidence type="ECO:0000313" key="1">
    <source>
        <dbReference type="EMBL" id="QHU10012.1"/>
    </source>
</evidence>
<sequence length="105" mass="12996">MNNTYICCYMHMMISNYKIIFMCNHINIFYDNEYIMTFYYSSMISCICMRPWKKCVNRRTCKKLNDYVSYNMPYSIGMAELGYEYDFLNNKKIKNCSYWRWSKKQ</sequence>
<dbReference type="EMBL" id="MN740749">
    <property type="protein sequence ID" value="QHU10012.1"/>
    <property type="molecule type" value="Genomic_DNA"/>
</dbReference>